<keyword evidence="4" id="KW-1185">Reference proteome</keyword>
<reference evidence="3 4" key="1">
    <citation type="journal article" date="2024" name="Front Chem Biol">
        <title>Unveiling the potential of Daldinia eschscholtzii MFLUCC 19-0629 through bioactivity and bioinformatics studies for enhanced sustainable agriculture production.</title>
        <authorList>
            <person name="Brooks S."/>
            <person name="Weaver J.A."/>
            <person name="Klomchit A."/>
            <person name="Alharthi S.A."/>
            <person name="Onlamun T."/>
            <person name="Nurani R."/>
            <person name="Vong T.K."/>
            <person name="Alberti F."/>
            <person name="Greco C."/>
        </authorList>
    </citation>
    <scope>NUCLEOTIDE SEQUENCE [LARGE SCALE GENOMIC DNA]</scope>
    <source>
        <strain evidence="3">MFLUCC 19-0629</strain>
    </source>
</reference>
<dbReference type="EMBL" id="JBANMG010000005">
    <property type="protein sequence ID" value="KAK6953390.1"/>
    <property type="molecule type" value="Genomic_DNA"/>
</dbReference>
<dbReference type="PANTHER" id="PTHR40640">
    <property type="entry name" value="ANCHORED GLYCOPROTEIN, PUTATIVE (AFU_ORTHOLOGUE AFUA_8G04860)-RELATED"/>
    <property type="match status" value="1"/>
</dbReference>
<proteinExistence type="predicted"/>
<feature type="compositionally biased region" description="Low complexity" evidence="1">
    <location>
        <begin position="193"/>
        <end position="227"/>
    </location>
</feature>
<feature type="compositionally biased region" description="Gly residues" evidence="1">
    <location>
        <begin position="228"/>
        <end position="251"/>
    </location>
</feature>
<protein>
    <submittedName>
        <fullName evidence="3">Uncharacterized protein</fullName>
    </submittedName>
</protein>
<evidence type="ECO:0000313" key="4">
    <source>
        <dbReference type="Proteomes" id="UP001369815"/>
    </source>
</evidence>
<organism evidence="3 4">
    <name type="scientific">Daldinia eschscholtzii</name>
    <dbReference type="NCBI Taxonomy" id="292717"/>
    <lineage>
        <taxon>Eukaryota</taxon>
        <taxon>Fungi</taxon>
        <taxon>Dikarya</taxon>
        <taxon>Ascomycota</taxon>
        <taxon>Pezizomycotina</taxon>
        <taxon>Sordariomycetes</taxon>
        <taxon>Xylariomycetidae</taxon>
        <taxon>Xylariales</taxon>
        <taxon>Hypoxylaceae</taxon>
        <taxon>Daldinia</taxon>
    </lineage>
</organism>
<feature type="chain" id="PRO_5043780439" evidence="2">
    <location>
        <begin position="26"/>
        <end position="285"/>
    </location>
</feature>
<dbReference type="AlphaFoldDB" id="A0AAX6ML48"/>
<comment type="caution">
    <text evidence="3">The sequence shown here is derived from an EMBL/GenBank/DDBJ whole genome shotgun (WGS) entry which is preliminary data.</text>
</comment>
<gene>
    <name evidence="3" type="ORF">Daesc_005693</name>
</gene>
<dbReference type="PANTHER" id="PTHR40640:SF1">
    <property type="entry name" value="ANCHORED GLYCOPROTEIN, PUTATIVE (AFU_ORTHOLOGUE AFUA_8G04860)-RELATED"/>
    <property type="match status" value="1"/>
</dbReference>
<name>A0AAX6ML48_9PEZI</name>
<evidence type="ECO:0000313" key="3">
    <source>
        <dbReference type="EMBL" id="KAK6953390.1"/>
    </source>
</evidence>
<evidence type="ECO:0000256" key="2">
    <source>
        <dbReference type="SAM" id="SignalP"/>
    </source>
</evidence>
<keyword evidence="2" id="KW-0732">Signal</keyword>
<dbReference type="Proteomes" id="UP001369815">
    <property type="component" value="Unassembled WGS sequence"/>
</dbReference>
<feature type="signal peptide" evidence="2">
    <location>
        <begin position="1"/>
        <end position="25"/>
    </location>
</feature>
<feature type="region of interest" description="Disordered" evidence="1">
    <location>
        <begin position="193"/>
        <end position="261"/>
    </location>
</feature>
<evidence type="ECO:0000256" key="1">
    <source>
        <dbReference type="SAM" id="MobiDB-lite"/>
    </source>
</evidence>
<sequence length="285" mass="27482">MAATGGSWRALLLLCLMVFTRAAGAKKTTITPAPSGPTAVPIFLPDVPGTQWSEWRGSIISSNNVGTVYSVFCAPDRIGCSIAGDDLVPFRFTEGPGTLNVADTIAGTVTQACDLTSTTAATCSGSTFVAGALAASLGPLLSNTSVAPYTLTGASAAASWGVLTLGDAPLTRTKGGKTYTYYTTSTATTTTATTAAGSESIPATTTTGQTAIGAGAGAGSASTSTRAAGGGSGSGSGSGGGGSGSGSGSRGGKGHPKKSGASMRVEVQGVLGAGAVLAGLVVVLL</sequence>
<accession>A0AAX6ML48</accession>